<dbReference type="PANTHER" id="PTHR37533:SF2">
    <property type="entry name" value="FLAGELLAR HOOK-LENGTH CONTROL PROTEIN"/>
    <property type="match status" value="1"/>
</dbReference>
<protein>
    <submittedName>
        <fullName evidence="3">Hook-length control protein FliK</fullName>
    </submittedName>
</protein>
<feature type="region of interest" description="Disordered" evidence="1">
    <location>
        <begin position="278"/>
        <end position="298"/>
    </location>
</feature>
<proteinExistence type="predicted"/>
<sequence length="525" mass="57687">MQAMSMIDMGTQTSEMMAPAKPVEPQSKEFGKVLNEQRRAEHPEQAETKPKQVEKQAAKQEAKTSEQPAREAKQQPQVADQGQQNAEPMTEKAAKLQQTVVNLMKVIAGGETPELVEEFGSSEELLQQLVQQLEGADLQGEQVLAGIDFSALAEQLQNLTENADGEQLTQLAEQLGAELSEELDAELNGDESLLENAELAAGMMNTETQGKEPKLVENLAQARQILQKAIDSVATAQTAKQETAEQVVVETEETAEAMLFSEETAEEVDPRFAGLLKPRGEQQIRPQNQPQQGLRQRAQGETAQVQANTAGNAQQVTAEAQADTTETADFAEMLSQQPKQNVESLVQQAGQQAQPNLNTVQQQAARVQVQTPTVQLPSGQQVAESQIFDQVVTRFVGSQNGESGRMVLRLQPAELGSLKIELQVEGDRVRANLHAQSIQVQEVLERNLPQLRNALAEQGLKIDQFNVDVDRNQDQGQFEQMAQEQQQRQQNRQQSGWQQDLNAEEQIVPLAHLMQNGGGGISLHV</sequence>
<feature type="compositionally biased region" description="Polar residues" evidence="1">
    <location>
        <begin position="74"/>
        <end position="87"/>
    </location>
</feature>
<dbReference type="AlphaFoldDB" id="A0A1M6MCT9"/>
<dbReference type="CDD" id="cd17470">
    <property type="entry name" value="T3SS_Flik_C"/>
    <property type="match status" value="1"/>
</dbReference>
<reference evidence="3 4" key="1">
    <citation type="submission" date="2016-11" db="EMBL/GenBank/DDBJ databases">
        <authorList>
            <person name="Jaros S."/>
            <person name="Januszkiewicz K."/>
            <person name="Wedrychowicz H."/>
        </authorList>
    </citation>
    <scope>NUCLEOTIDE SEQUENCE [LARGE SCALE GENOMIC DNA]</scope>
    <source>
        <strain evidence="3 4">DSM 5091</strain>
    </source>
</reference>
<feature type="region of interest" description="Disordered" evidence="1">
    <location>
        <begin position="477"/>
        <end position="498"/>
    </location>
</feature>
<organism evidence="3 4">
    <name type="scientific">Malonomonas rubra DSM 5091</name>
    <dbReference type="NCBI Taxonomy" id="1122189"/>
    <lineage>
        <taxon>Bacteria</taxon>
        <taxon>Pseudomonadati</taxon>
        <taxon>Thermodesulfobacteriota</taxon>
        <taxon>Desulfuromonadia</taxon>
        <taxon>Desulfuromonadales</taxon>
        <taxon>Geopsychrobacteraceae</taxon>
        <taxon>Malonomonas</taxon>
    </lineage>
</organism>
<dbReference type="Proteomes" id="UP000184171">
    <property type="component" value="Unassembled WGS sequence"/>
</dbReference>
<dbReference type="OrthoDB" id="5432473at2"/>
<dbReference type="RefSeq" id="WP_072909784.1">
    <property type="nucleotide sequence ID" value="NZ_FQZT01000017.1"/>
</dbReference>
<dbReference type="STRING" id="1122189.SAMN02745165_03247"/>
<feature type="domain" description="Flagellar hook-length control protein-like C-terminal" evidence="2">
    <location>
        <begin position="399"/>
        <end position="475"/>
    </location>
</feature>
<dbReference type="EMBL" id="FQZT01000017">
    <property type="protein sequence ID" value="SHJ81240.1"/>
    <property type="molecule type" value="Genomic_DNA"/>
</dbReference>
<evidence type="ECO:0000313" key="4">
    <source>
        <dbReference type="Proteomes" id="UP000184171"/>
    </source>
</evidence>
<dbReference type="Pfam" id="PF02120">
    <property type="entry name" value="Flg_hook"/>
    <property type="match status" value="1"/>
</dbReference>
<dbReference type="InterPro" id="IPR052563">
    <property type="entry name" value="FliK"/>
</dbReference>
<evidence type="ECO:0000256" key="1">
    <source>
        <dbReference type="SAM" id="MobiDB-lite"/>
    </source>
</evidence>
<accession>A0A1M6MCT9</accession>
<feature type="compositionally biased region" description="Basic and acidic residues" evidence="1">
    <location>
        <begin position="26"/>
        <end position="73"/>
    </location>
</feature>
<evidence type="ECO:0000259" key="2">
    <source>
        <dbReference type="Pfam" id="PF02120"/>
    </source>
</evidence>
<evidence type="ECO:0000313" key="3">
    <source>
        <dbReference type="EMBL" id="SHJ81240.1"/>
    </source>
</evidence>
<dbReference type="InterPro" id="IPR038610">
    <property type="entry name" value="FliK-like_C_sf"/>
</dbReference>
<keyword evidence="4" id="KW-1185">Reference proteome</keyword>
<feature type="region of interest" description="Disordered" evidence="1">
    <location>
        <begin position="1"/>
        <end position="92"/>
    </location>
</feature>
<name>A0A1M6MCT9_MALRU</name>
<dbReference type="Gene3D" id="3.30.750.140">
    <property type="match status" value="1"/>
</dbReference>
<gene>
    <name evidence="3" type="ORF">SAMN02745165_03247</name>
</gene>
<dbReference type="PANTHER" id="PTHR37533">
    <property type="entry name" value="FLAGELLAR HOOK-LENGTH CONTROL PROTEIN"/>
    <property type="match status" value="1"/>
</dbReference>
<dbReference type="InterPro" id="IPR021136">
    <property type="entry name" value="Flagellar_hook_control-like_C"/>
</dbReference>
<feature type="compositionally biased region" description="Low complexity" evidence="1">
    <location>
        <begin position="283"/>
        <end position="292"/>
    </location>
</feature>